<comment type="catalytic activity">
    <reaction evidence="2">
        <text>N(2)-succinyl-L-ornithine + carbamoyl phosphate = N(2)-succinyl-L-citrulline + phosphate + H(+)</text>
        <dbReference type="Rhea" id="RHEA:25884"/>
        <dbReference type="ChEBI" id="CHEBI:15378"/>
        <dbReference type="ChEBI" id="CHEBI:43474"/>
        <dbReference type="ChEBI" id="CHEBI:58228"/>
        <dbReference type="ChEBI" id="CHEBI:58514"/>
        <dbReference type="ChEBI" id="CHEBI:58862"/>
        <dbReference type="EC" id="2.1.3.11"/>
    </reaction>
</comment>
<dbReference type="NCBIfam" id="NF003384">
    <property type="entry name" value="PRK04523.1"/>
    <property type="match status" value="1"/>
</dbReference>
<proteinExistence type="inferred from homology"/>
<dbReference type="InterPro" id="IPR036901">
    <property type="entry name" value="Asp/Orn_carbamoylTrfase_sf"/>
</dbReference>
<evidence type="ECO:0000259" key="3">
    <source>
        <dbReference type="Pfam" id="PF00185"/>
    </source>
</evidence>
<dbReference type="EMBL" id="DVLY01000004">
    <property type="protein sequence ID" value="HIT97239.1"/>
    <property type="molecule type" value="Genomic_DNA"/>
</dbReference>
<reference evidence="5" key="1">
    <citation type="submission" date="2020-10" db="EMBL/GenBank/DDBJ databases">
        <authorList>
            <person name="Gilroy R."/>
        </authorList>
    </citation>
    <scope>NUCLEOTIDE SEQUENCE</scope>
    <source>
        <strain evidence="5">1383</strain>
    </source>
</reference>
<dbReference type="Proteomes" id="UP000824161">
    <property type="component" value="Unassembled WGS sequence"/>
</dbReference>
<dbReference type="GO" id="GO:0019240">
    <property type="term" value="P:citrulline biosynthetic process"/>
    <property type="evidence" value="ECO:0007669"/>
    <property type="project" value="TreeGrafter"/>
</dbReference>
<protein>
    <recommendedName>
        <fullName evidence="2">N-succinylornithine carbamoyltransferase</fullName>
        <ecNumber evidence="2">2.1.3.11</ecNumber>
    </recommendedName>
    <alternativeName>
        <fullName evidence="2">N-succinyl-L-ornithine transcarbamylase</fullName>
        <shortName evidence="2">SOTCase</shortName>
    </alternativeName>
</protein>
<dbReference type="AlphaFoldDB" id="A0A9D1H921"/>
<evidence type="ECO:0000256" key="2">
    <source>
        <dbReference type="HAMAP-Rule" id="MF_02235"/>
    </source>
</evidence>
<feature type="domain" description="Aspartate/ornithine carbamoyltransferase Asp/Orn-binding" evidence="3">
    <location>
        <begin position="194"/>
        <end position="303"/>
    </location>
</feature>
<name>A0A9D1H921_9FLAO</name>
<evidence type="ECO:0000256" key="1">
    <source>
        <dbReference type="ARBA" id="ARBA00022679"/>
    </source>
</evidence>
<feature type="binding site" description="in other chain" evidence="2">
    <location>
        <position position="301"/>
    </location>
    <ligand>
        <name>carbamoyl phosphate</name>
        <dbReference type="ChEBI" id="CHEBI:58228"/>
        <note>ligand shared between two neighboring subunits</note>
    </ligand>
</feature>
<feature type="binding site" evidence="2">
    <location>
        <position position="176"/>
    </location>
    <ligand>
        <name>N(2)-succinyl-L-ornithine</name>
        <dbReference type="ChEBI" id="CHEBI:58514"/>
    </ligand>
</feature>
<comment type="pathway">
    <text evidence="2">Amino-acid biosynthesis; L-arginine biosynthesis.</text>
</comment>
<reference evidence="5" key="2">
    <citation type="journal article" date="2021" name="PeerJ">
        <title>Extensive microbial diversity within the chicken gut microbiome revealed by metagenomics and culture.</title>
        <authorList>
            <person name="Gilroy R."/>
            <person name="Ravi A."/>
            <person name="Getino M."/>
            <person name="Pursley I."/>
            <person name="Horton D.L."/>
            <person name="Alikhan N.F."/>
            <person name="Baker D."/>
            <person name="Gharbi K."/>
            <person name="Hall N."/>
            <person name="Watson M."/>
            <person name="Adriaenssens E.M."/>
            <person name="Foster-Nyarko E."/>
            <person name="Jarju S."/>
            <person name="Secka A."/>
            <person name="Antonio M."/>
            <person name="Oren A."/>
            <person name="Chaudhuri R.R."/>
            <person name="La Ragione R."/>
            <person name="Hildebrand F."/>
            <person name="Pallen M.J."/>
        </authorList>
    </citation>
    <scope>NUCLEOTIDE SEQUENCE</scope>
    <source>
        <strain evidence="5">1383</strain>
    </source>
</reference>
<comment type="function">
    <text evidence="2">Catalyzes the transfer of the carbamoyl group from carbamoyl phosphate to the delta-amino group of N(2)-succinyl-L-ornithine to produce N(2)-succinyl-L-citrulline. Is essential for arginine biosynthesis.</text>
</comment>
<keyword evidence="1 2" id="KW-0808">Transferase</keyword>
<feature type="binding site" description="in other chain" evidence="2">
    <location>
        <begin position="147"/>
        <end position="150"/>
    </location>
    <ligand>
        <name>carbamoyl phosphate</name>
        <dbReference type="ChEBI" id="CHEBI:58228"/>
        <note>ligand shared between two neighboring subunits</note>
    </ligand>
</feature>
<dbReference type="PRINTS" id="PR00101">
    <property type="entry name" value="ATCASE"/>
</dbReference>
<gene>
    <name evidence="2" type="primary">argF'</name>
    <name evidence="5" type="ORF">IAC44_00200</name>
</gene>
<dbReference type="EC" id="2.1.3.11" evidence="2"/>
<comment type="similarity">
    <text evidence="2">Belongs to the aspartate/ornithine carbamoyltransferase superfamily. SOTCase family.</text>
</comment>
<feature type="binding site" evidence="2">
    <location>
        <position position="237"/>
    </location>
    <ligand>
        <name>N(2)-succinyl-L-ornithine</name>
        <dbReference type="ChEBI" id="CHEBI:58514"/>
    </ligand>
</feature>
<evidence type="ECO:0000259" key="4">
    <source>
        <dbReference type="Pfam" id="PF02729"/>
    </source>
</evidence>
<feature type="binding site" description="in other chain" evidence="2">
    <location>
        <position position="110"/>
    </location>
    <ligand>
        <name>carbamoyl phosphate</name>
        <dbReference type="ChEBI" id="CHEBI:58228"/>
        <note>ligand shared between two neighboring subunits</note>
    </ligand>
</feature>
<evidence type="ECO:0000313" key="6">
    <source>
        <dbReference type="Proteomes" id="UP000824161"/>
    </source>
</evidence>
<feature type="binding site" evidence="2">
    <location>
        <position position="142"/>
    </location>
    <ligand>
        <name>N(2)-succinyl-L-ornithine</name>
        <dbReference type="ChEBI" id="CHEBI:58514"/>
    </ligand>
</feature>
<dbReference type="HAMAP" id="MF_02235">
    <property type="entry name" value="SOTCase"/>
    <property type="match status" value="1"/>
</dbReference>
<evidence type="ECO:0000313" key="5">
    <source>
        <dbReference type="EMBL" id="HIT97239.1"/>
    </source>
</evidence>
<feature type="domain" description="Aspartate/ornithine carbamoyltransferase carbamoyl-P binding" evidence="4">
    <location>
        <begin position="9"/>
        <end position="160"/>
    </location>
</feature>
<keyword evidence="2" id="KW-0028">Amino-acid biosynthesis</keyword>
<dbReference type="InterPro" id="IPR043696">
    <property type="entry name" value="ArgF'-like"/>
</dbReference>
<dbReference type="Pfam" id="PF02729">
    <property type="entry name" value="OTCace_N"/>
    <property type="match status" value="1"/>
</dbReference>
<keyword evidence="2" id="KW-0055">Arginine biosynthesis</keyword>
<feature type="binding site" evidence="2">
    <location>
        <position position="75"/>
    </location>
    <ligand>
        <name>carbamoyl phosphate</name>
        <dbReference type="ChEBI" id="CHEBI:58228"/>
        <note>ligand shared between two neighboring subunits</note>
    </ligand>
</feature>
<comment type="subunit">
    <text evidence="2">Homotrimer.</text>
</comment>
<dbReference type="PANTHER" id="PTHR45753:SF3">
    <property type="entry name" value="ORNITHINE TRANSCARBAMYLASE, MITOCHONDRIAL"/>
    <property type="match status" value="1"/>
</dbReference>
<feature type="binding site" evidence="2">
    <location>
        <position position="277"/>
    </location>
    <ligand>
        <name>N(2)-succinyl-L-ornithine</name>
        <dbReference type="ChEBI" id="CHEBI:58514"/>
    </ligand>
</feature>
<sequence length="317" mass="35820">MRKFTCAADLQDVDAAVEQALELKKNPYAEKYLGENKTIGLIFFNSSLRTRLSSQRAAQNLGANVIVMNVGTDGWALEFEDGVVMEGSTAEHIREAAPVMAQYCDILGIRSFPGLKDREFDYSERVLNAFIQYTDVPIVSLESATSHPLQALADLITIEEFKRTERPKVVLSWAGHPRALPQSVPNAFADFMTASKKVDFVITCPPGYELCEKFTKGARIEYDQEKALEGADFVYAKNWSSYTHYGQILKKDYDWMIDTRKMALTNHGRFMHCLPVRRNVIVSEQVLDSPASIVVPEAKNREVSAQYIFREMLKGLR</sequence>
<feature type="binding site" description="in other chain" evidence="2">
    <location>
        <begin position="47"/>
        <end position="50"/>
    </location>
    <ligand>
        <name>carbamoyl phosphate</name>
        <dbReference type="ChEBI" id="CHEBI:58228"/>
        <note>ligand shared between two neighboring subunits</note>
    </ligand>
</feature>
<dbReference type="GO" id="GO:0042450">
    <property type="term" value="P:L-arginine biosynthetic process via ornithine"/>
    <property type="evidence" value="ECO:0007669"/>
    <property type="project" value="TreeGrafter"/>
</dbReference>
<dbReference type="PANTHER" id="PTHR45753">
    <property type="entry name" value="ORNITHINE CARBAMOYLTRANSFERASE, MITOCHONDRIAL"/>
    <property type="match status" value="1"/>
</dbReference>
<dbReference type="GO" id="GO:0016597">
    <property type="term" value="F:amino acid binding"/>
    <property type="evidence" value="ECO:0007669"/>
    <property type="project" value="InterPro"/>
</dbReference>
<dbReference type="Pfam" id="PF00185">
    <property type="entry name" value="OTCace"/>
    <property type="match status" value="1"/>
</dbReference>
<dbReference type="SUPFAM" id="SSF53671">
    <property type="entry name" value="Aspartate/ornithine carbamoyltransferase"/>
    <property type="match status" value="1"/>
</dbReference>
<dbReference type="PRINTS" id="PR00100">
    <property type="entry name" value="AOTCASE"/>
</dbReference>
<dbReference type="InterPro" id="IPR006131">
    <property type="entry name" value="Asp_carbamoyltransf_Asp/Orn-bd"/>
</dbReference>
<dbReference type="GO" id="GO:0004585">
    <property type="term" value="F:ornithine carbamoyltransferase activity"/>
    <property type="evidence" value="ECO:0007669"/>
    <property type="project" value="InterPro"/>
</dbReference>
<dbReference type="Gene3D" id="3.40.50.1370">
    <property type="entry name" value="Aspartate/ornithine carbamoyltransferase"/>
    <property type="match status" value="2"/>
</dbReference>
<feature type="binding site" description="in other chain" evidence="2">
    <location>
        <begin position="273"/>
        <end position="274"/>
    </location>
    <ligand>
        <name>carbamoyl phosphate</name>
        <dbReference type="ChEBI" id="CHEBI:58228"/>
        <note>ligand shared between two neighboring subunits</note>
    </ligand>
</feature>
<dbReference type="InterPro" id="IPR006130">
    <property type="entry name" value="Asp/Orn_carbamoylTrfase"/>
</dbReference>
<accession>A0A9D1H921</accession>
<comment type="caution">
    <text evidence="5">The sequence shown here is derived from an EMBL/GenBank/DDBJ whole genome shotgun (WGS) entry which is preliminary data.</text>
</comment>
<dbReference type="InterPro" id="IPR006132">
    <property type="entry name" value="Asp/Orn_carbamoyltranf_P-bd"/>
</dbReference>
<organism evidence="5 6">
    <name type="scientific">Candidatus Merdimorpha stercoravium</name>
    <dbReference type="NCBI Taxonomy" id="2840863"/>
    <lineage>
        <taxon>Bacteria</taxon>
        <taxon>Pseudomonadati</taxon>
        <taxon>Bacteroidota</taxon>
        <taxon>Flavobacteriia</taxon>
        <taxon>Flavobacteriales</taxon>
        <taxon>Candidatus Merdimorpha</taxon>
    </lineage>
</organism>